<dbReference type="Proteomes" id="UP000017090">
    <property type="component" value="Unassembled WGS sequence"/>
</dbReference>
<name>U7UF66_9FIRM</name>
<dbReference type="STRING" id="1111454.HMPREF1250_0655"/>
<comment type="caution">
    <text evidence="2">The sequence shown here is derived from an EMBL/GenBank/DDBJ whole genome shotgun (WGS) entry which is preliminary data.</text>
</comment>
<dbReference type="Pfam" id="PF05076">
    <property type="entry name" value="SUFU"/>
    <property type="match status" value="1"/>
</dbReference>
<keyword evidence="3" id="KW-1185">Reference proteome</keyword>
<evidence type="ECO:0000259" key="1">
    <source>
        <dbReference type="Pfam" id="PF05076"/>
    </source>
</evidence>
<dbReference type="EMBL" id="AWXA01000048">
    <property type="protein sequence ID" value="ERT57990.1"/>
    <property type="molecule type" value="Genomic_DNA"/>
</dbReference>
<dbReference type="OrthoDB" id="4827574at2"/>
<sequence>MTLTAQRRQGKRFFSLTDTEMISSIDGKYNEQVKCYFRRLFPYRTHSVLRDGTRKPLPVDIGILYPTVEEPFYLIHTIGMSGAPMQYPGSAEFDAKKSSYGELYMMLPGNWPFSACNDVVDGDDPAAWPLHLLMELGRFPHVHKLWLSYGFVLPNTEFCEPFAPDTALSGLIIVQFDGELGEMKLADGTMLQLFMPILLYKEELDLYNTLGPDELIERILDSCDGSFLVDVKRTNIGLLQRE</sequence>
<protein>
    <submittedName>
        <fullName evidence="2">Suppressor of fused protein</fullName>
    </submittedName>
</protein>
<dbReference type="InterPro" id="IPR020941">
    <property type="entry name" value="SUFU-like_domain"/>
</dbReference>
<dbReference type="PATRIC" id="fig|1111454.3.peg.1773"/>
<dbReference type="eggNOG" id="COG0666">
    <property type="taxonomic scope" value="Bacteria"/>
</dbReference>
<gene>
    <name evidence="2" type="ORF">HMPREF1250_0655</name>
</gene>
<feature type="domain" description="Suppressor of fused-like" evidence="1">
    <location>
        <begin position="59"/>
        <end position="233"/>
    </location>
</feature>
<evidence type="ECO:0000313" key="3">
    <source>
        <dbReference type="Proteomes" id="UP000017090"/>
    </source>
</evidence>
<evidence type="ECO:0000313" key="2">
    <source>
        <dbReference type="EMBL" id="ERT57990.1"/>
    </source>
</evidence>
<dbReference type="AlphaFoldDB" id="U7UF66"/>
<proteinExistence type="predicted"/>
<dbReference type="RefSeq" id="WP_023054225.1">
    <property type="nucleotide sequence ID" value="NZ_AWXA01000048.1"/>
</dbReference>
<reference evidence="2 3" key="1">
    <citation type="submission" date="2013-09" db="EMBL/GenBank/DDBJ databases">
        <authorList>
            <person name="Durkin A.S."/>
            <person name="Haft D.R."/>
            <person name="McCorrison J."/>
            <person name="Torralba M."/>
            <person name="Gillis M."/>
            <person name="Haft D.H."/>
            <person name="Methe B."/>
            <person name="Sutton G."/>
            <person name="Nelson K.E."/>
        </authorList>
    </citation>
    <scope>NUCLEOTIDE SEQUENCE [LARGE SCALE GENOMIC DNA]</scope>
    <source>
        <strain evidence="2 3">BV3C16-1</strain>
    </source>
</reference>
<organism evidence="2 3">
    <name type="scientific">Megasphaera vaginalis</name>
    <name type="common">ex Srinivasan et al. 2021</name>
    <dbReference type="NCBI Taxonomy" id="1111454"/>
    <lineage>
        <taxon>Bacteria</taxon>
        <taxon>Bacillati</taxon>
        <taxon>Bacillota</taxon>
        <taxon>Negativicutes</taxon>
        <taxon>Veillonellales</taxon>
        <taxon>Veillonellaceae</taxon>
        <taxon>Megasphaera</taxon>
    </lineage>
</organism>
<accession>U7UF66</accession>